<reference evidence="1 2" key="1">
    <citation type="journal article" date="2011" name="Genome Res.">
        <title>Phylogeny-wide analysis of social amoeba genomes highlights ancient origins for complex intercellular communication.</title>
        <authorList>
            <person name="Heidel A.J."/>
            <person name="Lawal H.M."/>
            <person name="Felder M."/>
            <person name="Schilde C."/>
            <person name="Helps N.R."/>
            <person name="Tunggal B."/>
            <person name="Rivero F."/>
            <person name="John U."/>
            <person name="Schleicher M."/>
            <person name="Eichinger L."/>
            <person name="Platzer M."/>
            <person name="Noegel A.A."/>
            <person name="Schaap P."/>
            <person name="Gloeckner G."/>
        </authorList>
    </citation>
    <scope>NUCLEOTIDE SEQUENCE [LARGE SCALE GENOMIC DNA]</scope>
    <source>
        <strain evidence="2">ATCC 26659 / Pp 5 / PN500</strain>
    </source>
</reference>
<sequence>MDTPIDAQQTDQENPIDIEVNDISNISSSDLEESATSSIIEEIKNDDSNIPSFKDDEEMELYMDPSFVGTIASYSTGWDLQDESSKNQPEKD</sequence>
<protein>
    <submittedName>
        <fullName evidence="1">Uncharacterized protein</fullName>
    </submittedName>
</protein>
<dbReference type="GeneID" id="31365141"/>
<keyword evidence="2" id="KW-1185">Reference proteome</keyword>
<gene>
    <name evidence="1" type="ORF">PPL_09666</name>
</gene>
<proteinExistence type="predicted"/>
<dbReference type="RefSeq" id="XP_020429046.1">
    <property type="nucleotide sequence ID" value="XM_020580459.1"/>
</dbReference>
<organism evidence="1 2">
    <name type="scientific">Heterostelium pallidum (strain ATCC 26659 / Pp 5 / PN500)</name>
    <name type="common">Cellular slime mold</name>
    <name type="synonym">Polysphondylium pallidum</name>
    <dbReference type="NCBI Taxonomy" id="670386"/>
    <lineage>
        <taxon>Eukaryota</taxon>
        <taxon>Amoebozoa</taxon>
        <taxon>Evosea</taxon>
        <taxon>Eumycetozoa</taxon>
        <taxon>Dictyostelia</taxon>
        <taxon>Acytosteliales</taxon>
        <taxon>Acytosteliaceae</taxon>
        <taxon>Heterostelium</taxon>
    </lineage>
</organism>
<evidence type="ECO:0000313" key="2">
    <source>
        <dbReference type="Proteomes" id="UP000001396"/>
    </source>
</evidence>
<dbReference type="AlphaFoldDB" id="D3BNG3"/>
<evidence type="ECO:0000313" key="1">
    <source>
        <dbReference type="EMBL" id="EFA76914.1"/>
    </source>
</evidence>
<dbReference type="Proteomes" id="UP000001396">
    <property type="component" value="Unassembled WGS sequence"/>
</dbReference>
<comment type="caution">
    <text evidence="1">The sequence shown here is derived from an EMBL/GenBank/DDBJ whole genome shotgun (WGS) entry which is preliminary data.</text>
</comment>
<accession>D3BNG3</accession>
<name>D3BNG3_HETP5</name>
<dbReference type="EMBL" id="ADBJ01000044">
    <property type="protein sequence ID" value="EFA76914.1"/>
    <property type="molecule type" value="Genomic_DNA"/>
</dbReference>
<dbReference type="InParanoid" id="D3BNG3"/>